<reference evidence="8 9" key="2">
    <citation type="journal article" date="2002" name="Nucleic Acids Res.">
        <title>Genome sequence of Oceanobacillus iheyensis isolated from the Iheya Ridge and its unexpected adaptive capabilities to extreme environments.</title>
        <authorList>
            <person name="Takami H."/>
            <person name="Takaki Y."/>
            <person name="Uchiyama I."/>
        </authorList>
    </citation>
    <scope>NUCLEOTIDE SEQUENCE [LARGE SCALE GENOMIC DNA]</scope>
    <source>
        <strain evidence="9">DSM 14371 / CIP 107618 / JCM 11309 / KCTC 3954 / HTE831</strain>
    </source>
</reference>
<feature type="transmembrane region" description="Helical" evidence="6">
    <location>
        <begin position="289"/>
        <end position="310"/>
    </location>
</feature>
<dbReference type="KEGG" id="oih:OB0777"/>
<keyword evidence="6" id="KW-1133">Transmembrane helix</keyword>
<keyword evidence="5 6" id="KW-0472">Membrane</keyword>
<dbReference type="Pfam" id="PF00672">
    <property type="entry name" value="HAMP"/>
    <property type="match status" value="1"/>
</dbReference>
<gene>
    <name evidence="8" type="ordered locus">OB0777</name>
</gene>
<organism evidence="8 9">
    <name type="scientific">Oceanobacillus iheyensis (strain DSM 14371 / CIP 107618 / JCM 11309 / KCTC 3954 / HTE831)</name>
    <dbReference type="NCBI Taxonomy" id="221109"/>
    <lineage>
        <taxon>Bacteria</taxon>
        <taxon>Bacillati</taxon>
        <taxon>Bacillota</taxon>
        <taxon>Bacilli</taxon>
        <taxon>Bacillales</taxon>
        <taxon>Bacillaceae</taxon>
        <taxon>Oceanobacillus</taxon>
    </lineage>
</organism>
<dbReference type="Gene3D" id="1.10.8.500">
    <property type="entry name" value="HAMP domain in histidine kinase"/>
    <property type="match status" value="1"/>
</dbReference>
<dbReference type="CDD" id="cd06225">
    <property type="entry name" value="HAMP"/>
    <property type="match status" value="1"/>
</dbReference>
<dbReference type="InterPro" id="IPR050640">
    <property type="entry name" value="Bact_2-comp_sensor_kinase"/>
</dbReference>
<dbReference type="InterPro" id="IPR003660">
    <property type="entry name" value="HAMP_dom"/>
</dbReference>
<reference evidence="8 9" key="1">
    <citation type="journal article" date="2001" name="FEMS Microbiol. Lett.">
        <title>Oceanobacillus iheyensis gen. nov., sp. nov., a deep-sea extremely halotolerant and alkaliphilic species isolated from a depth of 1050 m on the Iheya Ridge.</title>
        <authorList>
            <person name="Lu J."/>
            <person name="Nogi Y."/>
            <person name="Takami H."/>
        </authorList>
    </citation>
    <scope>NUCLEOTIDE SEQUENCE [LARGE SCALE GENOMIC DNA]</scope>
    <source>
        <strain evidence="9">DSM 14371 / CIP 107618 / JCM 11309 / KCTC 3954 / HTE831</strain>
    </source>
</reference>
<dbReference type="RefSeq" id="WP_011065185.1">
    <property type="nucleotide sequence ID" value="NC_004193.1"/>
</dbReference>
<dbReference type="HOGENOM" id="CLU_020473_6_1_9"/>
<sequence length="577" mass="67103">MKKWGLKRKFITFFLALMIPILFVSLLIYYQTNVALKNQAIEEATERLSRNEQNLLTVFSTVEAMSSYMIYDRNFRKIFISQKDEMYQPDYQEAMEVIKGYFTFQLISNPYINSILLEGRDGHLVKHGEPVTGNEQELDKVAKEAKGSPVWSNPYQVKSDWNEDKYVISLTRIINDMNNISEQIGIVRIRLDQAELYNQIEVRSQQSDYFIVSDKGEVILHPDVDLVGKQFPDSGLIKWIVDGVEKSYSYQDGESHLVVVKNQLTNTNWFSVTAIDEDKLAEDLTEVRALIGFLIGILFLAGLLFFTFFYHSNIKRILELTKQTKQVETGNLTASVHVDSNDEIGKLGYRFNKMVKTIQKHIDTEYRLKIKQKESELKVLQNQINPHFLYNTLDMIRWNARLENAPETSQLIERLSKIFRMNLNNGKSLVKFEEEVEYSQAYLELQKKRLGEKLDYQLVMEEQLKGYYVMKQMIQPLIENSIQHGFKNLPRQGIIRIHCYRDENQAVIDVIDNGWGFNEHKKNGELRAGYALKNLNDRISIVFGKLYGLTILDSDEGAFLRMILPLLNEDKSKELGD</sequence>
<evidence type="ECO:0000256" key="1">
    <source>
        <dbReference type="ARBA" id="ARBA00004651"/>
    </source>
</evidence>
<dbReference type="SUPFAM" id="SSF158472">
    <property type="entry name" value="HAMP domain-like"/>
    <property type="match status" value="1"/>
</dbReference>
<keyword evidence="2" id="KW-1003">Cell membrane</keyword>
<dbReference type="InterPro" id="IPR010559">
    <property type="entry name" value="Sig_transdc_His_kin_internal"/>
</dbReference>
<dbReference type="SMART" id="SM00304">
    <property type="entry name" value="HAMP"/>
    <property type="match status" value="1"/>
</dbReference>
<dbReference type="PROSITE" id="PS50885">
    <property type="entry name" value="HAMP"/>
    <property type="match status" value="1"/>
</dbReference>
<evidence type="ECO:0000313" key="9">
    <source>
        <dbReference type="Proteomes" id="UP000000822"/>
    </source>
</evidence>
<accession>Q8ES66</accession>
<protein>
    <submittedName>
        <fullName evidence="8">Hypothetical conserved protein</fullName>
    </submittedName>
</protein>
<name>Q8ES66_OCEIH</name>
<dbReference type="eggNOG" id="COG2972">
    <property type="taxonomic scope" value="Bacteria"/>
</dbReference>
<evidence type="ECO:0000256" key="6">
    <source>
        <dbReference type="SAM" id="Phobius"/>
    </source>
</evidence>
<dbReference type="InterPro" id="IPR036890">
    <property type="entry name" value="HATPase_C_sf"/>
</dbReference>
<feature type="transmembrane region" description="Helical" evidence="6">
    <location>
        <begin position="12"/>
        <end position="30"/>
    </location>
</feature>
<evidence type="ECO:0000259" key="7">
    <source>
        <dbReference type="PROSITE" id="PS50885"/>
    </source>
</evidence>
<keyword evidence="9" id="KW-1185">Reference proteome</keyword>
<evidence type="ECO:0000256" key="3">
    <source>
        <dbReference type="ARBA" id="ARBA00022553"/>
    </source>
</evidence>
<keyword evidence="6" id="KW-0812">Transmembrane</keyword>
<dbReference type="STRING" id="221109.gene:10732998"/>
<feature type="domain" description="HAMP" evidence="7">
    <location>
        <begin position="311"/>
        <end position="363"/>
    </location>
</feature>
<proteinExistence type="predicted"/>
<dbReference type="PANTHER" id="PTHR34220">
    <property type="entry name" value="SENSOR HISTIDINE KINASE YPDA"/>
    <property type="match status" value="1"/>
</dbReference>
<dbReference type="Proteomes" id="UP000000822">
    <property type="component" value="Chromosome"/>
</dbReference>
<keyword evidence="3" id="KW-0597">Phosphoprotein</keyword>
<dbReference type="GO" id="GO:0005886">
    <property type="term" value="C:plasma membrane"/>
    <property type="evidence" value="ECO:0007669"/>
    <property type="project" value="UniProtKB-SubCell"/>
</dbReference>
<dbReference type="Gene3D" id="3.30.450.20">
    <property type="entry name" value="PAS domain"/>
    <property type="match status" value="2"/>
</dbReference>
<dbReference type="EMBL" id="BA000028">
    <property type="protein sequence ID" value="BAC12733.1"/>
    <property type="molecule type" value="Genomic_DNA"/>
</dbReference>
<comment type="subcellular location">
    <subcellularLocation>
        <location evidence="1">Cell membrane</location>
        <topology evidence="1">Multi-pass membrane protein</topology>
    </subcellularLocation>
</comment>
<keyword evidence="4" id="KW-0808">Transferase</keyword>
<dbReference type="Pfam" id="PF06580">
    <property type="entry name" value="His_kinase"/>
    <property type="match status" value="1"/>
</dbReference>
<evidence type="ECO:0000256" key="4">
    <source>
        <dbReference type="ARBA" id="ARBA00022679"/>
    </source>
</evidence>
<evidence type="ECO:0000256" key="2">
    <source>
        <dbReference type="ARBA" id="ARBA00022475"/>
    </source>
</evidence>
<dbReference type="PhylomeDB" id="Q8ES66"/>
<dbReference type="Gene3D" id="3.30.565.10">
    <property type="entry name" value="Histidine kinase-like ATPase, C-terminal domain"/>
    <property type="match status" value="1"/>
</dbReference>
<evidence type="ECO:0000256" key="5">
    <source>
        <dbReference type="ARBA" id="ARBA00023136"/>
    </source>
</evidence>
<dbReference type="GO" id="GO:0000155">
    <property type="term" value="F:phosphorelay sensor kinase activity"/>
    <property type="evidence" value="ECO:0007669"/>
    <property type="project" value="InterPro"/>
</dbReference>
<dbReference type="PANTHER" id="PTHR34220:SF7">
    <property type="entry name" value="SENSOR HISTIDINE KINASE YPDA"/>
    <property type="match status" value="1"/>
</dbReference>
<dbReference type="SUPFAM" id="SSF55874">
    <property type="entry name" value="ATPase domain of HSP90 chaperone/DNA topoisomerase II/histidine kinase"/>
    <property type="match status" value="1"/>
</dbReference>
<evidence type="ECO:0000313" key="8">
    <source>
        <dbReference type="EMBL" id="BAC12733.1"/>
    </source>
</evidence>
<dbReference type="AlphaFoldDB" id="Q8ES66"/>